<keyword evidence="4" id="KW-1133">Transmembrane helix</keyword>
<sequence length="955" mass="106466">MDIPLRNRNRERIYANTNIPPVYIGVPTAEPRGKSRPWKRAVHEISRKGTHLYEPVKSVPSAFLVLLLAGYLLLGYLAQLIEDDLAHPVADSDISHGDPTSFSEESALRYLNQLVGDQPRVAGTPYHLQKSSELKRILDGIAEQAAVPVRTDWQIQGGAFLRTGSTPHITAYADASNLIAMIEGEPTRPVGRADRSILVNCHYDSVPFALGASDNAAFCAVMLETLNRMSRRKQRYKNNVIFLFNGAEEVGLQGSYAFVNHTWFKEVKAVINLDSVGINGKPNLFQATNTKLLDSYRRRVRRPNAHALGEMLFHSGLVPSDTDFRVWSSFGGLQGIDIAFFKSGHVYHTRLDRPPSLRGGVLQTAGDAVLGLLADAADDEGIGGQSNTAFFKSGHVYHTRLDRPPSLRGGVLQTAGDAVLALLADAADDEGIGEQSEATTSVYFDYLNIYLFVYSERASYYVDVVVAAAAVVSVVYYMWLVGFHRANMLDLALCTVGRIAAMAGGVLLLAVLVPFMIATTVQMRYLTQPWIVVPIFWVPFFVGAITASQLFDAWTSKKTGLNRSIRTIQAMAATRLILAFILLVLLCVPGTHQLRYIVSVPLLFMSVCACVSMTVLRMWRLEGWHHLLLEVALSVPSILWLFAVSIRVNALILPVMGRTVTDYPDMLVAAVNVALIVLACVPVSGTELLFSRRFAWAPLAAALCASLALMLVPFSVYSDDVVQRHYWFHTEIKSYNYQGAITERTSGVLITRHDAYTIEHARRALKGSGYAMSEIRGCEVEVYCNLPLYRPRYGDTLKDSLFLAMDPPAAFDFEPSFRLTQRHCFGETCWFTFDFLGGPHNTITVHPAANTNITRWVYPSPLAQFSATTHHNGRPVYTIVHSTSLYSREVTWYRFQVYATVPLSQQSMPMLHISFHAHNMQSPETFTPQYRNLVNSMPSYFNIASTMTFRYNYQF</sequence>
<dbReference type="InterPro" id="IPR045175">
    <property type="entry name" value="M28_fam"/>
</dbReference>
<feature type="transmembrane region" description="Helical" evidence="4">
    <location>
        <begin position="696"/>
        <end position="717"/>
    </location>
</feature>
<proteinExistence type="inferred from homology"/>
<dbReference type="InterPro" id="IPR007484">
    <property type="entry name" value="Peptidase_M28"/>
</dbReference>
<reference evidence="7 8" key="1">
    <citation type="submission" date="2021-06" db="EMBL/GenBank/DDBJ databases">
        <title>A haploid diamondback moth (Plutella xylostella L.) genome assembly resolves 31 chromosomes and identifies a diamide resistance mutation.</title>
        <authorList>
            <person name="Ward C.M."/>
            <person name="Perry K.D."/>
            <person name="Baker G."/>
            <person name="Powis K."/>
            <person name="Heckel D.G."/>
            <person name="Baxter S.W."/>
        </authorList>
    </citation>
    <scope>NUCLEOTIDE SEQUENCE [LARGE SCALE GENOMIC DNA]</scope>
    <source>
        <strain evidence="7 8">LV</strain>
        <tissue evidence="7">Single pupa</tissue>
    </source>
</reference>
<dbReference type="SUPFAM" id="SSF53187">
    <property type="entry name" value="Zn-dependent exopeptidases"/>
    <property type="match status" value="1"/>
</dbReference>
<evidence type="ECO:0000256" key="2">
    <source>
        <dbReference type="ARBA" id="ARBA00004477"/>
    </source>
</evidence>
<dbReference type="PANTHER" id="PTHR12147">
    <property type="entry name" value="METALLOPEPTIDASE M28 FAMILY MEMBER"/>
    <property type="match status" value="1"/>
</dbReference>
<feature type="transmembrane region" description="Helical" evidence="4">
    <location>
        <begin position="530"/>
        <end position="551"/>
    </location>
</feature>
<name>A0ABQ7PV29_PLUXY</name>
<evidence type="ECO:0000313" key="7">
    <source>
        <dbReference type="EMBL" id="KAG7296769.1"/>
    </source>
</evidence>
<comment type="caution">
    <text evidence="7">The sequence shown here is derived from an EMBL/GenBank/DDBJ whole genome shotgun (WGS) entry which is preliminary data.</text>
</comment>
<comment type="subcellular location">
    <subcellularLocation>
        <location evidence="2">Endoplasmic reticulum membrane</location>
        <topology evidence="2">Multi-pass membrane protein</topology>
    </subcellularLocation>
</comment>
<feature type="transmembrane region" description="Helical" evidence="4">
    <location>
        <begin position="597"/>
        <end position="615"/>
    </location>
</feature>
<feature type="transmembrane region" description="Helical" evidence="4">
    <location>
        <begin position="572"/>
        <end position="591"/>
    </location>
</feature>
<feature type="transmembrane region" description="Helical" evidence="4">
    <location>
        <begin position="458"/>
        <end position="479"/>
    </location>
</feature>
<dbReference type="Gene3D" id="3.40.630.10">
    <property type="entry name" value="Zn peptidases"/>
    <property type="match status" value="1"/>
</dbReference>
<keyword evidence="4" id="KW-0812">Transmembrane</keyword>
<keyword evidence="8" id="KW-1185">Reference proteome</keyword>
<evidence type="ECO:0000259" key="6">
    <source>
        <dbReference type="Pfam" id="PF22248"/>
    </source>
</evidence>
<feature type="transmembrane region" description="Helical" evidence="4">
    <location>
        <begin position="666"/>
        <end position="684"/>
    </location>
</feature>
<dbReference type="Pfam" id="PF22248">
    <property type="entry name" value="ERMP1_C"/>
    <property type="match status" value="1"/>
</dbReference>
<feature type="transmembrane region" description="Helical" evidence="4">
    <location>
        <begin position="58"/>
        <end position="78"/>
    </location>
</feature>
<feature type="domain" description="Peptidase M28" evidence="5">
    <location>
        <begin position="177"/>
        <end position="371"/>
    </location>
</feature>
<feature type="transmembrane region" description="Helical" evidence="4">
    <location>
        <begin position="627"/>
        <end position="646"/>
    </location>
</feature>
<evidence type="ECO:0008006" key="9">
    <source>
        <dbReference type="Google" id="ProtNLM"/>
    </source>
</evidence>
<evidence type="ECO:0000256" key="3">
    <source>
        <dbReference type="ARBA" id="ARBA00005634"/>
    </source>
</evidence>
<dbReference type="PANTHER" id="PTHR12147:SF26">
    <property type="entry name" value="PEPTIDASE M28 DOMAIN-CONTAINING PROTEIN"/>
    <property type="match status" value="1"/>
</dbReference>
<comment type="similarity">
    <text evidence="3">Belongs to the peptidase M28 family. M28B subfamily.</text>
</comment>
<accession>A0ABQ7PV29</accession>
<feature type="domain" description="Endoplasmic reticulum metallopeptidase 1-like C-terminal" evidence="6">
    <location>
        <begin position="722"/>
        <end position="948"/>
    </location>
</feature>
<evidence type="ECO:0000313" key="8">
    <source>
        <dbReference type="Proteomes" id="UP000823941"/>
    </source>
</evidence>
<protein>
    <recommendedName>
        <fullName evidence="9">Peptidase M28 domain-containing protein</fullName>
    </recommendedName>
</protein>
<dbReference type="InterPro" id="IPR053973">
    <property type="entry name" value="ERMP1-like_C"/>
</dbReference>
<feature type="transmembrane region" description="Helical" evidence="4">
    <location>
        <begin position="491"/>
        <end position="518"/>
    </location>
</feature>
<keyword evidence="4" id="KW-0472">Membrane</keyword>
<organism evidence="7 8">
    <name type="scientific">Plutella xylostella</name>
    <name type="common">Diamondback moth</name>
    <name type="synonym">Plutella maculipennis</name>
    <dbReference type="NCBI Taxonomy" id="51655"/>
    <lineage>
        <taxon>Eukaryota</taxon>
        <taxon>Metazoa</taxon>
        <taxon>Ecdysozoa</taxon>
        <taxon>Arthropoda</taxon>
        <taxon>Hexapoda</taxon>
        <taxon>Insecta</taxon>
        <taxon>Pterygota</taxon>
        <taxon>Neoptera</taxon>
        <taxon>Endopterygota</taxon>
        <taxon>Lepidoptera</taxon>
        <taxon>Glossata</taxon>
        <taxon>Ditrysia</taxon>
        <taxon>Yponomeutoidea</taxon>
        <taxon>Plutellidae</taxon>
        <taxon>Plutella</taxon>
    </lineage>
</organism>
<dbReference type="Proteomes" id="UP000823941">
    <property type="component" value="Chromosome 28"/>
</dbReference>
<evidence type="ECO:0000259" key="5">
    <source>
        <dbReference type="Pfam" id="PF04389"/>
    </source>
</evidence>
<gene>
    <name evidence="7" type="ORF">JYU34_020705</name>
</gene>
<dbReference type="EMBL" id="JAHIBW010000028">
    <property type="protein sequence ID" value="KAG7296769.1"/>
    <property type="molecule type" value="Genomic_DNA"/>
</dbReference>
<comment type="cofactor">
    <cofactor evidence="1">
        <name>Zn(2+)</name>
        <dbReference type="ChEBI" id="CHEBI:29105"/>
    </cofactor>
</comment>
<evidence type="ECO:0000256" key="4">
    <source>
        <dbReference type="SAM" id="Phobius"/>
    </source>
</evidence>
<dbReference type="Pfam" id="PF04389">
    <property type="entry name" value="Peptidase_M28"/>
    <property type="match status" value="1"/>
</dbReference>
<evidence type="ECO:0000256" key="1">
    <source>
        <dbReference type="ARBA" id="ARBA00001947"/>
    </source>
</evidence>